<name>A0A8S4QU42_9NEOP</name>
<comment type="caution">
    <text evidence="1">The sequence shown here is derived from an EMBL/GenBank/DDBJ whole genome shotgun (WGS) entry which is preliminary data.</text>
</comment>
<protein>
    <submittedName>
        <fullName evidence="1">Jg21409 protein</fullName>
    </submittedName>
</protein>
<dbReference type="Proteomes" id="UP000838756">
    <property type="component" value="Unassembled WGS sequence"/>
</dbReference>
<keyword evidence="2" id="KW-1185">Reference proteome</keyword>
<sequence length="75" mass="8150">MITNNVMYMCHAMHMADQNTVVTTPPHPEVIIRGDSGNNDGQRAVASSVLLLPLTAIPNLSPAVIMMNKLSDIDY</sequence>
<organism evidence="1 2">
    <name type="scientific">Pararge aegeria aegeria</name>
    <dbReference type="NCBI Taxonomy" id="348720"/>
    <lineage>
        <taxon>Eukaryota</taxon>
        <taxon>Metazoa</taxon>
        <taxon>Ecdysozoa</taxon>
        <taxon>Arthropoda</taxon>
        <taxon>Hexapoda</taxon>
        <taxon>Insecta</taxon>
        <taxon>Pterygota</taxon>
        <taxon>Neoptera</taxon>
        <taxon>Endopterygota</taxon>
        <taxon>Lepidoptera</taxon>
        <taxon>Glossata</taxon>
        <taxon>Ditrysia</taxon>
        <taxon>Papilionoidea</taxon>
        <taxon>Nymphalidae</taxon>
        <taxon>Satyrinae</taxon>
        <taxon>Satyrini</taxon>
        <taxon>Parargina</taxon>
        <taxon>Pararge</taxon>
    </lineage>
</organism>
<reference evidence="1" key="1">
    <citation type="submission" date="2022-03" db="EMBL/GenBank/DDBJ databases">
        <authorList>
            <person name="Lindestad O."/>
        </authorList>
    </citation>
    <scope>NUCLEOTIDE SEQUENCE</scope>
</reference>
<dbReference type="AlphaFoldDB" id="A0A8S4QU42"/>
<accession>A0A8S4QU42</accession>
<gene>
    <name evidence="1" type="primary">jg21409</name>
    <name evidence="1" type="ORF">PAEG_LOCUS6329</name>
</gene>
<proteinExistence type="predicted"/>
<dbReference type="EMBL" id="CAKXAJ010019726">
    <property type="protein sequence ID" value="CAH2218496.1"/>
    <property type="molecule type" value="Genomic_DNA"/>
</dbReference>
<evidence type="ECO:0000313" key="2">
    <source>
        <dbReference type="Proteomes" id="UP000838756"/>
    </source>
</evidence>
<evidence type="ECO:0000313" key="1">
    <source>
        <dbReference type="EMBL" id="CAH2218496.1"/>
    </source>
</evidence>